<protein>
    <recommendedName>
        <fullName evidence="8">FAD-dependent oxidoreductase</fullName>
    </recommendedName>
</protein>
<keyword evidence="5" id="KW-0411">Iron-sulfur</keyword>
<keyword evidence="4" id="KW-0408">Iron</keyword>
<dbReference type="GO" id="GO:0046872">
    <property type="term" value="F:metal ion binding"/>
    <property type="evidence" value="ECO:0007669"/>
    <property type="project" value="UniProtKB-KW"/>
</dbReference>
<dbReference type="Gene3D" id="3.50.50.60">
    <property type="entry name" value="FAD/NAD(P)-binding domain"/>
    <property type="match status" value="1"/>
</dbReference>
<dbReference type="PANTHER" id="PTHR43498:SF1">
    <property type="entry name" value="COB--COM HETERODISULFIDE REDUCTASE IRON-SULFUR SUBUNIT A"/>
    <property type="match status" value="1"/>
</dbReference>
<organism evidence="6 7">
    <name type="scientific">Microbacterium pseudoresistens</name>
    <dbReference type="NCBI Taxonomy" id="640634"/>
    <lineage>
        <taxon>Bacteria</taxon>
        <taxon>Bacillati</taxon>
        <taxon>Actinomycetota</taxon>
        <taxon>Actinomycetes</taxon>
        <taxon>Micrococcales</taxon>
        <taxon>Microbacteriaceae</taxon>
        <taxon>Microbacterium</taxon>
    </lineage>
</organism>
<evidence type="ECO:0000313" key="6">
    <source>
        <dbReference type="EMBL" id="NYD53513.1"/>
    </source>
</evidence>
<keyword evidence="7" id="KW-1185">Reference proteome</keyword>
<dbReference type="RefSeq" id="WP_179431119.1">
    <property type="nucleotide sequence ID" value="NZ_BAABLC010000005.1"/>
</dbReference>
<dbReference type="GO" id="GO:0016491">
    <property type="term" value="F:oxidoreductase activity"/>
    <property type="evidence" value="ECO:0007669"/>
    <property type="project" value="UniProtKB-KW"/>
</dbReference>
<reference evidence="6 7" key="1">
    <citation type="submission" date="2020-07" db="EMBL/GenBank/DDBJ databases">
        <title>Sequencing the genomes of 1000 actinobacteria strains.</title>
        <authorList>
            <person name="Klenk H.-P."/>
        </authorList>
    </citation>
    <scope>NUCLEOTIDE SEQUENCE [LARGE SCALE GENOMIC DNA]</scope>
    <source>
        <strain evidence="6 7">DSM 22185</strain>
    </source>
</reference>
<dbReference type="PANTHER" id="PTHR43498">
    <property type="entry name" value="FERREDOXIN:COB-COM HETERODISULFIDE REDUCTASE SUBUNIT A"/>
    <property type="match status" value="1"/>
</dbReference>
<evidence type="ECO:0008006" key="8">
    <source>
        <dbReference type="Google" id="ProtNLM"/>
    </source>
</evidence>
<dbReference type="EMBL" id="JACCBH010000001">
    <property type="protein sequence ID" value="NYD53513.1"/>
    <property type="molecule type" value="Genomic_DNA"/>
</dbReference>
<keyword evidence="1" id="KW-0004">4Fe-4S</keyword>
<dbReference type="SUPFAM" id="SSF51905">
    <property type="entry name" value="FAD/NAD(P)-binding domain"/>
    <property type="match status" value="1"/>
</dbReference>
<keyword evidence="3" id="KW-0560">Oxidoreductase</keyword>
<evidence type="ECO:0000256" key="5">
    <source>
        <dbReference type="ARBA" id="ARBA00023014"/>
    </source>
</evidence>
<evidence type="ECO:0000256" key="1">
    <source>
        <dbReference type="ARBA" id="ARBA00022485"/>
    </source>
</evidence>
<comment type="caution">
    <text evidence="6">The sequence shown here is derived from an EMBL/GenBank/DDBJ whole genome shotgun (WGS) entry which is preliminary data.</text>
</comment>
<gene>
    <name evidence="6" type="ORF">BKA02_000568</name>
</gene>
<dbReference type="AlphaFoldDB" id="A0A7Y9JMG6"/>
<dbReference type="InterPro" id="IPR039650">
    <property type="entry name" value="HdrA-like"/>
</dbReference>
<dbReference type="InterPro" id="IPR036188">
    <property type="entry name" value="FAD/NAD-bd_sf"/>
</dbReference>
<name>A0A7Y9JMG6_9MICO</name>
<keyword evidence="2" id="KW-0479">Metal-binding</keyword>
<dbReference type="GO" id="GO:0051539">
    <property type="term" value="F:4 iron, 4 sulfur cluster binding"/>
    <property type="evidence" value="ECO:0007669"/>
    <property type="project" value="UniProtKB-KW"/>
</dbReference>
<sequence>MHKTALDEESSLAVTERGREVPVAGRYDVIVCGGGPSGVIAAVAAARAGAHTLLIERYGFVGGMSTSALVTPISEFRINGKQHIGGIPFELLRNAAALGGADIARSSGNYPVNDEVLKLAAQRLLLDSGVSLLYHSWFSDCIMDGDRVSHVVVQNKAGRVAYAAEAFIDCTGDADLVRAAGFPTVKGTVLQPATLWFQLARVDTDALQDIFGDAVGGILPVSDTIRDRLHQLNDQGEIPIFGGPWISRFFHDGMVSINVLREPTDASDPEIFTRTECSLRENMHQMIDVLRANFPEFKDSWLMKSGIQTGVRETYHIVGLYKLTKDDVVVPKAFPDTIAKGAHVIDIHDSDGTGQSDFTVPKQEYNVPLRALVPRGSRNLITAGRCISADGPGFGSVRTMATCMAMGQGAGVAAALHVQRGHSMSQMDFAAVRELLIAQDAIVDFDNCAIGDAESLSSDVEMSEA</sequence>
<proteinExistence type="predicted"/>
<evidence type="ECO:0000256" key="4">
    <source>
        <dbReference type="ARBA" id="ARBA00023004"/>
    </source>
</evidence>
<dbReference type="Proteomes" id="UP000552045">
    <property type="component" value="Unassembled WGS sequence"/>
</dbReference>
<evidence type="ECO:0000313" key="7">
    <source>
        <dbReference type="Proteomes" id="UP000552045"/>
    </source>
</evidence>
<evidence type="ECO:0000256" key="3">
    <source>
        <dbReference type="ARBA" id="ARBA00023002"/>
    </source>
</evidence>
<accession>A0A7Y9JMG6</accession>
<evidence type="ECO:0000256" key="2">
    <source>
        <dbReference type="ARBA" id="ARBA00022723"/>
    </source>
</evidence>
<dbReference type="Pfam" id="PF12831">
    <property type="entry name" value="FAD_oxidored"/>
    <property type="match status" value="1"/>
</dbReference>